<evidence type="ECO:0000313" key="2">
    <source>
        <dbReference type="Proteomes" id="UP000827986"/>
    </source>
</evidence>
<accession>A0A9D4AND5</accession>
<sequence>MIVQLISGGYCSLRCAAAPEAWKVFWLVDLHNHRCTGPGPCPPNLSCASVDLYNMSQRVFSLPTSSPNTTLPQAAYLHWLCCIQNHTNPLLGLEGLAILLYNIRHS</sequence>
<protein>
    <submittedName>
        <fullName evidence="1">Uncharacterized protein</fullName>
    </submittedName>
</protein>
<keyword evidence="2" id="KW-1185">Reference proteome</keyword>
<dbReference type="AlphaFoldDB" id="A0A9D4AND5"/>
<proteinExistence type="predicted"/>
<name>A0A9D4AND5_9SAUR</name>
<dbReference type="EMBL" id="JAHDVG010000485">
    <property type="protein sequence ID" value="KAH1169122.1"/>
    <property type="molecule type" value="Genomic_DNA"/>
</dbReference>
<dbReference type="Proteomes" id="UP000827986">
    <property type="component" value="Unassembled WGS sequence"/>
</dbReference>
<organism evidence="1 2">
    <name type="scientific">Mauremys mutica</name>
    <name type="common">yellowpond turtle</name>
    <dbReference type="NCBI Taxonomy" id="74926"/>
    <lineage>
        <taxon>Eukaryota</taxon>
        <taxon>Metazoa</taxon>
        <taxon>Chordata</taxon>
        <taxon>Craniata</taxon>
        <taxon>Vertebrata</taxon>
        <taxon>Euteleostomi</taxon>
        <taxon>Archelosauria</taxon>
        <taxon>Testudinata</taxon>
        <taxon>Testudines</taxon>
        <taxon>Cryptodira</taxon>
        <taxon>Durocryptodira</taxon>
        <taxon>Testudinoidea</taxon>
        <taxon>Geoemydidae</taxon>
        <taxon>Geoemydinae</taxon>
        <taxon>Mauremys</taxon>
    </lineage>
</organism>
<comment type="caution">
    <text evidence="1">The sequence shown here is derived from an EMBL/GenBank/DDBJ whole genome shotgun (WGS) entry which is preliminary data.</text>
</comment>
<reference evidence="1" key="1">
    <citation type="submission" date="2021-09" db="EMBL/GenBank/DDBJ databases">
        <title>The genome of Mauremys mutica provides insights into the evolution of semi-aquatic lifestyle.</title>
        <authorList>
            <person name="Gong S."/>
            <person name="Gao Y."/>
        </authorList>
    </citation>
    <scope>NUCLEOTIDE SEQUENCE</scope>
    <source>
        <strain evidence="1">MM-2020</strain>
        <tissue evidence="1">Muscle</tissue>
    </source>
</reference>
<evidence type="ECO:0000313" key="1">
    <source>
        <dbReference type="EMBL" id="KAH1169122.1"/>
    </source>
</evidence>
<gene>
    <name evidence="1" type="ORF">KIL84_013712</name>
</gene>